<name>A0A1R1XJD7_9FUNG</name>
<protein>
    <submittedName>
        <fullName evidence="2">Uncharacterized protein</fullName>
    </submittedName>
</protein>
<keyword evidence="1" id="KW-0472">Membrane</keyword>
<evidence type="ECO:0000313" key="2">
    <source>
        <dbReference type="EMBL" id="OMJ14745.1"/>
    </source>
</evidence>
<feature type="transmembrane region" description="Helical" evidence="1">
    <location>
        <begin position="61"/>
        <end position="82"/>
    </location>
</feature>
<proteinExistence type="predicted"/>
<dbReference type="EMBL" id="LSSM01004507">
    <property type="protein sequence ID" value="OMJ14745.1"/>
    <property type="molecule type" value="Genomic_DNA"/>
</dbReference>
<sequence length="88" mass="10056">MDFRILFEEEFLVDEVGFSVSLRPLYGRSKRGTSPVAITVRIRLRNNSTSCTVNKNVQESIFNLIIIGLARGIFVMDIVALYKTLFVR</sequence>
<dbReference type="OrthoDB" id="2194678at2759"/>
<comment type="caution">
    <text evidence="2">The sequence shown here is derived from an EMBL/GenBank/DDBJ whole genome shotgun (WGS) entry which is preliminary data.</text>
</comment>
<keyword evidence="1" id="KW-0812">Transmembrane</keyword>
<organism evidence="2 3">
    <name type="scientific">Smittium culicis</name>
    <dbReference type="NCBI Taxonomy" id="133412"/>
    <lineage>
        <taxon>Eukaryota</taxon>
        <taxon>Fungi</taxon>
        <taxon>Fungi incertae sedis</taxon>
        <taxon>Zoopagomycota</taxon>
        <taxon>Kickxellomycotina</taxon>
        <taxon>Harpellomycetes</taxon>
        <taxon>Harpellales</taxon>
        <taxon>Legeriomycetaceae</taxon>
        <taxon>Smittium</taxon>
    </lineage>
</organism>
<evidence type="ECO:0000256" key="1">
    <source>
        <dbReference type="SAM" id="Phobius"/>
    </source>
</evidence>
<dbReference type="AlphaFoldDB" id="A0A1R1XJD7"/>
<keyword evidence="3" id="KW-1185">Reference proteome</keyword>
<evidence type="ECO:0000313" key="3">
    <source>
        <dbReference type="Proteomes" id="UP000187429"/>
    </source>
</evidence>
<gene>
    <name evidence="2" type="ORF">AYI69_g8462</name>
</gene>
<keyword evidence="1" id="KW-1133">Transmembrane helix</keyword>
<reference evidence="3" key="1">
    <citation type="submission" date="2017-01" db="EMBL/GenBank/DDBJ databases">
        <authorList>
            <person name="Wang Y."/>
            <person name="White M."/>
            <person name="Kvist S."/>
            <person name="Moncalvo J.-M."/>
        </authorList>
    </citation>
    <scope>NUCLEOTIDE SEQUENCE [LARGE SCALE GENOMIC DNA]</scope>
    <source>
        <strain evidence="3">ID-206-W2</strain>
    </source>
</reference>
<dbReference type="Proteomes" id="UP000187429">
    <property type="component" value="Unassembled WGS sequence"/>
</dbReference>
<accession>A0A1R1XJD7</accession>